<accession>A0A8D8FIZ4</accession>
<name>A0A8D8FIZ4_CULPI</name>
<sequence length="114" mass="13227">MMMICKNDQNLGKTYLTSKKALKSCENSAKFLYSTVKFLGTCYFKGNLMDFSNLQYPRKVIFSFKTQNFTLKFRVFSNFALNGCVHQLINNLAQSIQKKKSSPYNRQCYGKQTN</sequence>
<dbReference type="AlphaFoldDB" id="A0A8D8FIZ4"/>
<organism evidence="1">
    <name type="scientific">Culex pipiens</name>
    <name type="common">House mosquito</name>
    <dbReference type="NCBI Taxonomy" id="7175"/>
    <lineage>
        <taxon>Eukaryota</taxon>
        <taxon>Metazoa</taxon>
        <taxon>Ecdysozoa</taxon>
        <taxon>Arthropoda</taxon>
        <taxon>Hexapoda</taxon>
        <taxon>Insecta</taxon>
        <taxon>Pterygota</taxon>
        <taxon>Neoptera</taxon>
        <taxon>Endopterygota</taxon>
        <taxon>Diptera</taxon>
        <taxon>Nematocera</taxon>
        <taxon>Culicoidea</taxon>
        <taxon>Culicidae</taxon>
        <taxon>Culicinae</taxon>
        <taxon>Culicini</taxon>
        <taxon>Culex</taxon>
        <taxon>Culex</taxon>
    </lineage>
</organism>
<protein>
    <submittedName>
        <fullName evidence="1">(northern house mosquito) hypothetical protein</fullName>
    </submittedName>
</protein>
<evidence type="ECO:0000313" key="1">
    <source>
        <dbReference type="EMBL" id="CAG6473171.1"/>
    </source>
</evidence>
<reference evidence="1" key="1">
    <citation type="submission" date="2021-05" db="EMBL/GenBank/DDBJ databases">
        <authorList>
            <person name="Alioto T."/>
            <person name="Alioto T."/>
            <person name="Gomez Garrido J."/>
        </authorList>
    </citation>
    <scope>NUCLEOTIDE SEQUENCE</scope>
</reference>
<dbReference type="EMBL" id="HBUE01072226">
    <property type="protein sequence ID" value="CAG6473171.1"/>
    <property type="molecule type" value="Transcribed_RNA"/>
</dbReference>
<proteinExistence type="predicted"/>